<organism evidence="2 3">
    <name type="scientific">Porphyromonas asaccharolytica (strain ATCC 25260 / DSM 20707 / BCRC 10618 / CCUG 7834 / JCM 6326 / LMG 13178 / VPI 4198 / B440)</name>
    <name type="common">Bacteroides asaccharolyticus</name>
    <dbReference type="NCBI Taxonomy" id="879243"/>
    <lineage>
        <taxon>Bacteria</taxon>
        <taxon>Pseudomonadati</taxon>
        <taxon>Bacteroidota</taxon>
        <taxon>Bacteroidia</taxon>
        <taxon>Bacteroidales</taxon>
        <taxon>Porphyromonadaceae</taxon>
        <taxon>Porphyromonas</taxon>
    </lineage>
</organism>
<keyword evidence="1" id="KW-0472">Membrane</keyword>
<keyword evidence="3" id="KW-1185">Reference proteome</keyword>
<feature type="transmembrane region" description="Helical" evidence="1">
    <location>
        <begin position="34"/>
        <end position="56"/>
    </location>
</feature>
<evidence type="ECO:0000313" key="2">
    <source>
        <dbReference type="EMBL" id="AEE13473.1"/>
    </source>
</evidence>
<reference evidence="3" key="1">
    <citation type="submission" date="2011-04" db="EMBL/GenBank/DDBJ databases">
        <title>The complete genome of Porphyromonas asaccharolytica DSM 20707.</title>
        <authorList>
            <person name="Lucas S."/>
            <person name="Han J."/>
            <person name="Lapidus A."/>
            <person name="Bruce D."/>
            <person name="Goodwin L."/>
            <person name="Pitluck S."/>
            <person name="Peters L."/>
            <person name="Kyrpides N."/>
            <person name="Mavromatis K."/>
            <person name="Ivanova N."/>
            <person name="Ovchinnikova G."/>
            <person name="Pagani I."/>
            <person name="Lu M."/>
            <person name="Detter J.C."/>
            <person name="Tapia R."/>
            <person name="Han C."/>
            <person name="Land M."/>
            <person name="Hauser L."/>
            <person name="Markowitz V."/>
            <person name="Cheng J.-F."/>
            <person name="Hugenholtz P."/>
            <person name="Woyke T."/>
            <person name="Wu D."/>
            <person name="Gronow S."/>
            <person name="Wellnitz S."/>
            <person name="Brambilla E."/>
            <person name="Klenk H.-P."/>
            <person name="Eisen J.A."/>
        </authorList>
    </citation>
    <scope>NUCLEOTIDE SEQUENCE [LARGE SCALE GENOMIC DNA]</scope>
    <source>
        <strain evidence="3">ATCC 25260 / DSM 20707 / VPI 4198</strain>
    </source>
</reference>
<dbReference type="KEGG" id="pah:Poras_1542"/>
<keyword evidence="1" id="KW-1133">Transmembrane helix</keyword>
<sequence>MKRRSRPTLRRSYLRGQVRLRERCNMLTNRQRQIIVYGLSFVYLVCSIWMVAQFFLPHREEMPPIPMGELVDSPIQRDTTYIKRMEHLAISNYGA</sequence>
<dbReference type="HOGENOM" id="CLU_183024_0_0_10"/>
<dbReference type="RefSeq" id="WP_013760812.1">
    <property type="nucleotide sequence ID" value="NC_015501.1"/>
</dbReference>
<proteinExistence type="predicted"/>
<keyword evidence="1" id="KW-0812">Transmembrane</keyword>
<dbReference type="EMBL" id="CP002689">
    <property type="protein sequence ID" value="AEE13473.1"/>
    <property type="molecule type" value="Genomic_DNA"/>
</dbReference>
<protein>
    <submittedName>
        <fullName evidence="2">Uncharacterized protein</fullName>
    </submittedName>
</protein>
<dbReference type="STRING" id="879243.Poras_1542"/>
<evidence type="ECO:0000256" key="1">
    <source>
        <dbReference type="SAM" id="Phobius"/>
    </source>
</evidence>
<dbReference type="AlphaFoldDB" id="F4KNM6"/>
<gene>
    <name evidence="2" type="ordered locus">Poras_1542</name>
</gene>
<dbReference type="Proteomes" id="UP000006545">
    <property type="component" value="Chromosome"/>
</dbReference>
<accession>F4KNM6</accession>
<evidence type="ECO:0000313" key="3">
    <source>
        <dbReference type="Proteomes" id="UP000006545"/>
    </source>
</evidence>
<name>F4KNM6_PORAD</name>